<feature type="binding site" evidence="5">
    <location>
        <position position="220"/>
    </location>
    <ligand>
        <name>substrate</name>
    </ligand>
</feature>
<feature type="binding site" evidence="5">
    <location>
        <begin position="181"/>
        <end position="184"/>
    </location>
    <ligand>
        <name>NADP(+)</name>
        <dbReference type="ChEBI" id="CHEBI:58349"/>
    </ligand>
</feature>
<keyword evidence="4 5" id="KW-0413">Isomerase</keyword>
<comment type="similarity">
    <text evidence="1 5">Belongs to the NAD(P)-dependent epimerase/dehydratase family. Fucose synthase subfamily.</text>
</comment>
<feature type="binding site" evidence="5">
    <location>
        <position position="205"/>
    </location>
    <ligand>
        <name>substrate</name>
    </ligand>
</feature>
<feature type="binding site" evidence="5">
    <location>
        <position position="197"/>
    </location>
    <ligand>
        <name>NADP(+)</name>
        <dbReference type="ChEBI" id="CHEBI:58349"/>
    </ligand>
</feature>
<evidence type="ECO:0000313" key="8">
    <source>
        <dbReference type="Proteomes" id="UP000317371"/>
    </source>
</evidence>
<gene>
    <name evidence="5" type="primary">fcl</name>
    <name evidence="7" type="ORF">FKZ61_21940</name>
</gene>
<keyword evidence="3 5" id="KW-0560">Oxidoreductase</keyword>
<evidence type="ECO:0000313" key="7">
    <source>
        <dbReference type="EMBL" id="TQE93289.1"/>
    </source>
</evidence>
<dbReference type="GO" id="GO:0042351">
    <property type="term" value="P:'de novo' GDP-L-fucose biosynthetic process"/>
    <property type="evidence" value="ECO:0007669"/>
    <property type="project" value="UniProtKB-UniRule"/>
</dbReference>
<dbReference type="Pfam" id="PF01370">
    <property type="entry name" value="Epimerase"/>
    <property type="match status" value="1"/>
</dbReference>
<evidence type="ECO:0000256" key="3">
    <source>
        <dbReference type="ARBA" id="ARBA00023002"/>
    </source>
</evidence>
<evidence type="ECO:0000259" key="6">
    <source>
        <dbReference type="Pfam" id="PF01370"/>
    </source>
</evidence>
<dbReference type="Gene3D" id="3.40.50.720">
    <property type="entry name" value="NAD(P)-binding Rossmann-like Domain"/>
    <property type="match status" value="1"/>
</dbReference>
<dbReference type="EMBL" id="VIGC01000043">
    <property type="protein sequence ID" value="TQE93289.1"/>
    <property type="molecule type" value="Genomic_DNA"/>
</dbReference>
<keyword evidence="2 5" id="KW-0521">NADP</keyword>
<feature type="binding site" evidence="5">
    <location>
        <begin position="22"/>
        <end position="28"/>
    </location>
    <ligand>
        <name>NADP(+)</name>
        <dbReference type="ChEBI" id="CHEBI:58349"/>
    </ligand>
</feature>
<evidence type="ECO:0000256" key="4">
    <source>
        <dbReference type="ARBA" id="ARBA00023235"/>
    </source>
</evidence>
<dbReference type="EC" id="1.1.1.271" evidence="5"/>
<feature type="site" description="Important for catalytic activity" evidence="5">
    <location>
        <position position="127"/>
    </location>
</feature>
<feature type="domain" description="NAD-dependent epimerase/dehydratase" evidence="6">
    <location>
        <begin position="18"/>
        <end position="255"/>
    </location>
</feature>
<dbReference type="AlphaFoldDB" id="A0A540V943"/>
<protein>
    <recommendedName>
        <fullName evidence="5">GDP-L-fucose synthase</fullName>
        <ecNumber evidence="5">1.1.1.271</ecNumber>
    </recommendedName>
    <alternativeName>
        <fullName evidence="5">GDP-4-keto-6-deoxy-D-mannose-3,5-epimerase-4-reductase</fullName>
    </alternativeName>
</protein>
<dbReference type="Gene3D" id="3.90.25.10">
    <property type="entry name" value="UDP-galactose 4-epimerase, domain 1"/>
    <property type="match status" value="1"/>
</dbReference>
<dbReference type="HAMAP" id="MF_00956">
    <property type="entry name" value="GDP_fucose_synth"/>
    <property type="match status" value="1"/>
</dbReference>
<evidence type="ECO:0000256" key="1">
    <source>
        <dbReference type="ARBA" id="ARBA00005959"/>
    </source>
</evidence>
<feature type="active site" description="Proton donor/acceptor" evidence="5">
    <location>
        <position position="154"/>
    </location>
</feature>
<comment type="catalytic activity">
    <reaction evidence="5">
        <text>GDP-beta-L-fucose + NADP(+) = GDP-4-dehydro-alpha-D-rhamnose + NADPH + H(+)</text>
        <dbReference type="Rhea" id="RHEA:18885"/>
        <dbReference type="ChEBI" id="CHEBI:15378"/>
        <dbReference type="ChEBI" id="CHEBI:57273"/>
        <dbReference type="ChEBI" id="CHEBI:57783"/>
        <dbReference type="ChEBI" id="CHEBI:57964"/>
        <dbReference type="ChEBI" id="CHEBI:58349"/>
        <dbReference type="EC" id="1.1.1.271"/>
    </reaction>
</comment>
<name>A0A540V943_9CHLR</name>
<dbReference type="PANTHER" id="PTHR43238:SF1">
    <property type="entry name" value="GDP-L-FUCOSE SYNTHASE"/>
    <property type="match status" value="1"/>
</dbReference>
<accession>A0A540V943</accession>
<dbReference type="CDD" id="cd05239">
    <property type="entry name" value="GDP_FS_SDR_e"/>
    <property type="match status" value="1"/>
</dbReference>
<comment type="caution">
    <text evidence="7">The sequence shown here is derived from an EMBL/GenBank/DDBJ whole genome shotgun (WGS) entry which is preliminary data.</text>
</comment>
<feature type="site" description="Important for catalytic activity" evidence="5">
    <location>
        <position position="125"/>
    </location>
</feature>
<comment type="function">
    <text evidence="5">Catalyzes the two-step NADP-dependent conversion of GDP-4-dehydro-6-deoxy-D-mannose to GDP-fucose, involving an epimerase and a reductase reaction.</text>
</comment>
<dbReference type="UniPathway" id="UPA00128">
    <property type="reaction ID" value="UER00191"/>
</dbReference>
<dbReference type="GO" id="GO:0016853">
    <property type="term" value="F:isomerase activity"/>
    <property type="evidence" value="ECO:0007669"/>
    <property type="project" value="UniProtKB-KW"/>
</dbReference>
<keyword evidence="8" id="KW-1185">Reference proteome</keyword>
<comment type="pathway">
    <text evidence="5">Nucleotide-sugar biosynthesis; GDP-L-fucose biosynthesis via de novo pathway; GDP-L-fucose from GDP-alpha-D-mannose: step 2/2.</text>
</comment>
<dbReference type="PANTHER" id="PTHR43238">
    <property type="entry name" value="GDP-L-FUCOSE SYNTHASE"/>
    <property type="match status" value="1"/>
</dbReference>
<sequence>MPGQEWPPSQVFWQDKRVIVTGGAGFLGSYVVKLLRQYPVDEIFVPRKRDYDLRQREAIQQLLHDTQRPDGRPADLIIHLAAHVGGIGANRSRPAEFFYDNLMMGVQLLHESWRVGVPKFVAIGTVCAYPKFAPIPFREEDLWNGYPEETNAPYGLAKKMLLVQSQAYRQQYGYNSIFLLPVNLYGPGDNFDLETSHVIPALIRKCVEARQRGEETIVAWGDGSPTREFLYVEDAARGILLAAERYDQSEPVNLGSSYEISIRDLLTLIARLTGFQGRIVWDTSKPNGQPRRKLDTSRAERLFGFQAETNFEEGLARTIAWYEQTLAQTAGTAQEKSRDT</sequence>
<evidence type="ECO:0000256" key="5">
    <source>
        <dbReference type="HAMAP-Rule" id="MF_00956"/>
    </source>
</evidence>
<dbReference type="InterPro" id="IPR036291">
    <property type="entry name" value="NAD(P)-bd_dom_sf"/>
</dbReference>
<reference evidence="7 8" key="1">
    <citation type="submission" date="2019-06" db="EMBL/GenBank/DDBJ databases">
        <title>Genome sequence of Litorilinea aerophila BAA-2444.</title>
        <authorList>
            <person name="Maclea K.S."/>
            <person name="Maurais E.G."/>
            <person name="Iannazzi L.C."/>
        </authorList>
    </citation>
    <scope>NUCLEOTIDE SEQUENCE [LARGE SCALE GENOMIC DNA]</scope>
    <source>
        <strain evidence="7 8">ATCC BAA-2444</strain>
    </source>
</reference>
<organism evidence="7 8">
    <name type="scientific">Litorilinea aerophila</name>
    <dbReference type="NCBI Taxonomy" id="1204385"/>
    <lineage>
        <taxon>Bacteria</taxon>
        <taxon>Bacillati</taxon>
        <taxon>Chloroflexota</taxon>
        <taxon>Caldilineae</taxon>
        <taxon>Caldilineales</taxon>
        <taxon>Caldilineaceae</taxon>
        <taxon>Litorilinea</taxon>
    </lineage>
</organism>
<dbReference type="InterPro" id="IPR001509">
    <property type="entry name" value="Epimerase_deHydtase"/>
</dbReference>
<feature type="binding site" evidence="5">
    <location>
        <position position="227"/>
    </location>
    <ligand>
        <name>substrate</name>
    </ligand>
</feature>
<dbReference type="Proteomes" id="UP000317371">
    <property type="component" value="Unassembled WGS sequence"/>
</dbReference>
<comment type="caution">
    <text evidence="5">Lacks conserved residue(s) required for the propagation of feature annotation.</text>
</comment>
<dbReference type="SUPFAM" id="SSF51735">
    <property type="entry name" value="NAD(P)-binding Rossmann-fold domains"/>
    <property type="match status" value="1"/>
</dbReference>
<keyword evidence="5" id="KW-0511">Multifunctional enzyme</keyword>
<proteinExistence type="inferred from homology"/>
<dbReference type="RefSeq" id="WP_141612316.1">
    <property type="nucleotide sequence ID" value="NZ_VIGC02000043.1"/>
</dbReference>
<dbReference type="InterPro" id="IPR028614">
    <property type="entry name" value="GDP_fucose/colitose_synth"/>
</dbReference>
<dbReference type="InParanoid" id="A0A540V943"/>
<dbReference type="GO" id="GO:0050577">
    <property type="term" value="F:GDP-L-fucose synthase activity"/>
    <property type="evidence" value="ECO:0007669"/>
    <property type="project" value="UniProtKB-UniRule"/>
</dbReference>
<evidence type="ECO:0000256" key="2">
    <source>
        <dbReference type="ARBA" id="ARBA00022857"/>
    </source>
</evidence>
<dbReference type="OrthoDB" id="9803061at2"/>
<dbReference type="GO" id="GO:0070401">
    <property type="term" value="F:NADP+ binding"/>
    <property type="evidence" value="ECO:0007669"/>
    <property type="project" value="UniProtKB-UniRule"/>
</dbReference>
<feature type="binding site" evidence="5">
    <location>
        <position position="158"/>
    </location>
    <ligand>
        <name>NADP(+)</name>
        <dbReference type="ChEBI" id="CHEBI:58349"/>
    </ligand>
</feature>